<name>A0A0G1HMK6_9BACT</name>
<sequence>MHMCVYCIDPDGKLANHPEHIYSFSSTGDIILVFPNGDRFEMPDMVLHYVFDHQWLPPQEFIVDVLTFEAESVETERFQTKGLVVSKPIDMKIGYLQGEFPTGNVTEEFKVRLVKIIEKAAADYPWMVAPKKKEKSNGMA</sequence>
<dbReference type="AlphaFoldDB" id="A0A0G1HMK6"/>
<dbReference type="Proteomes" id="UP000034172">
    <property type="component" value="Unassembled WGS sequence"/>
</dbReference>
<dbReference type="Pfam" id="PF25535">
    <property type="entry name" value="DUF7919"/>
    <property type="match status" value="1"/>
</dbReference>
<dbReference type="STRING" id="1618392.UW41_C0029G0003"/>
<gene>
    <name evidence="2" type="ORF">UW41_C0029G0003</name>
</gene>
<organism evidence="2 3">
    <name type="scientific">Candidatus Collierbacteria bacterium GW2011_GWC2_44_18</name>
    <dbReference type="NCBI Taxonomy" id="1618392"/>
    <lineage>
        <taxon>Bacteria</taxon>
        <taxon>Candidatus Collieribacteriota</taxon>
    </lineage>
</organism>
<feature type="domain" description="DUF7919" evidence="1">
    <location>
        <begin position="1"/>
        <end position="65"/>
    </location>
</feature>
<evidence type="ECO:0000313" key="2">
    <source>
        <dbReference type="EMBL" id="KKT48436.1"/>
    </source>
</evidence>
<reference evidence="2 3" key="1">
    <citation type="journal article" date="2015" name="Nature">
        <title>rRNA introns, odd ribosomes, and small enigmatic genomes across a large radiation of phyla.</title>
        <authorList>
            <person name="Brown C.T."/>
            <person name="Hug L.A."/>
            <person name="Thomas B.C."/>
            <person name="Sharon I."/>
            <person name="Castelle C.J."/>
            <person name="Singh A."/>
            <person name="Wilkins M.J."/>
            <person name="Williams K.H."/>
            <person name="Banfield J.F."/>
        </authorList>
    </citation>
    <scope>NUCLEOTIDE SEQUENCE [LARGE SCALE GENOMIC DNA]</scope>
</reference>
<proteinExistence type="predicted"/>
<evidence type="ECO:0000313" key="3">
    <source>
        <dbReference type="Proteomes" id="UP000034172"/>
    </source>
</evidence>
<dbReference type="InterPro" id="IPR057679">
    <property type="entry name" value="DUF7919"/>
</dbReference>
<evidence type="ECO:0000259" key="1">
    <source>
        <dbReference type="Pfam" id="PF25535"/>
    </source>
</evidence>
<comment type="caution">
    <text evidence="2">The sequence shown here is derived from an EMBL/GenBank/DDBJ whole genome shotgun (WGS) entry which is preliminary data.</text>
</comment>
<accession>A0A0G1HMK6</accession>
<dbReference type="EMBL" id="LCIE01000029">
    <property type="protein sequence ID" value="KKT48436.1"/>
    <property type="molecule type" value="Genomic_DNA"/>
</dbReference>
<protein>
    <recommendedName>
        <fullName evidence="1">DUF7919 domain-containing protein</fullName>
    </recommendedName>
</protein>